<organism evidence="1">
    <name type="scientific">Lepeophtheirus salmonis</name>
    <name type="common">Salmon louse</name>
    <name type="synonym">Caligus salmonis</name>
    <dbReference type="NCBI Taxonomy" id="72036"/>
    <lineage>
        <taxon>Eukaryota</taxon>
        <taxon>Metazoa</taxon>
        <taxon>Ecdysozoa</taxon>
        <taxon>Arthropoda</taxon>
        <taxon>Crustacea</taxon>
        <taxon>Multicrustacea</taxon>
        <taxon>Hexanauplia</taxon>
        <taxon>Copepoda</taxon>
        <taxon>Siphonostomatoida</taxon>
        <taxon>Caligidae</taxon>
        <taxon>Lepeophtheirus</taxon>
    </lineage>
</organism>
<feature type="non-terminal residue" evidence="1">
    <location>
        <position position="72"/>
    </location>
</feature>
<dbReference type="AlphaFoldDB" id="A0A0K2U6S3"/>
<accession>A0A0K2U6S3</accession>
<evidence type="ECO:0000313" key="1">
    <source>
        <dbReference type="EMBL" id="CDW33959.1"/>
    </source>
</evidence>
<proteinExistence type="predicted"/>
<reference evidence="1" key="1">
    <citation type="submission" date="2014-05" db="EMBL/GenBank/DDBJ databases">
        <authorList>
            <person name="Chronopoulou M."/>
        </authorList>
    </citation>
    <scope>NUCLEOTIDE SEQUENCE</scope>
    <source>
        <tissue evidence="1">Whole organism</tissue>
    </source>
</reference>
<sequence length="72" mass="7954">MGVPPRTWRAGDPIGVTERLVFGESDGVAKRERLILGLFMGESRMSRVGVILSSVTRGDEAILRVLYEESSF</sequence>
<protein>
    <submittedName>
        <fullName evidence="1">Uncharacterized protein</fullName>
    </submittedName>
</protein>
<name>A0A0K2U6S3_LEPSM</name>
<dbReference type="EMBL" id="HACA01016598">
    <property type="protein sequence ID" value="CDW33959.1"/>
    <property type="molecule type" value="Transcribed_RNA"/>
</dbReference>